<evidence type="ECO:0000256" key="2">
    <source>
        <dbReference type="ARBA" id="ARBA00004496"/>
    </source>
</evidence>
<protein>
    <recommendedName>
        <fullName evidence="17">Acyl-coenzyme A thioesterase THEM4</fullName>
        <ecNumber evidence="16">3.1.2.2</ecNumber>
    </recommendedName>
    <alternativeName>
        <fullName evidence="18">Thioesterase superfamily member 4</fullName>
    </alternativeName>
</protein>
<evidence type="ECO:0000259" key="24">
    <source>
        <dbReference type="Pfam" id="PF03061"/>
    </source>
</evidence>
<comment type="catalytic activity">
    <reaction evidence="23">
        <text>tetradecanoyl-CoA + H2O = tetradecanoate + CoA + H(+)</text>
        <dbReference type="Rhea" id="RHEA:40119"/>
        <dbReference type="ChEBI" id="CHEBI:15377"/>
        <dbReference type="ChEBI" id="CHEBI:15378"/>
        <dbReference type="ChEBI" id="CHEBI:30807"/>
        <dbReference type="ChEBI" id="CHEBI:57287"/>
        <dbReference type="ChEBI" id="CHEBI:57385"/>
    </reaction>
    <physiologicalReaction direction="left-to-right" evidence="23">
        <dbReference type="Rhea" id="RHEA:40120"/>
    </physiologicalReaction>
</comment>
<dbReference type="RefSeq" id="WP_042481171.1">
    <property type="nucleotide sequence ID" value="NZ_CBCRWT010000014.1"/>
</dbReference>
<evidence type="ECO:0000256" key="19">
    <source>
        <dbReference type="ARBA" id="ARBA00047588"/>
    </source>
</evidence>
<gene>
    <name evidence="25" type="ORF">C1N32_06760</name>
</gene>
<evidence type="ECO:0000256" key="4">
    <source>
        <dbReference type="ARBA" id="ARBA00022475"/>
    </source>
</evidence>
<comment type="catalytic activity">
    <reaction evidence="21">
        <text>decanoyl-CoA + H2O = decanoate + CoA + H(+)</text>
        <dbReference type="Rhea" id="RHEA:40059"/>
        <dbReference type="ChEBI" id="CHEBI:15377"/>
        <dbReference type="ChEBI" id="CHEBI:15378"/>
        <dbReference type="ChEBI" id="CHEBI:27689"/>
        <dbReference type="ChEBI" id="CHEBI:57287"/>
        <dbReference type="ChEBI" id="CHEBI:61430"/>
    </reaction>
    <physiologicalReaction direction="left-to-right" evidence="21">
        <dbReference type="Rhea" id="RHEA:40060"/>
    </physiologicalReaction>
</comment>
<dbReference type="GO" id="GO:0006631">
    <property type="term" value="P:fatty acid metabolic process"/>
    <property type="evidence" value="ECO:0007669"/>
    <property type="project" value="UniProtKB-KW"/>
</dbReference>
<dbReference type="OrthoDB" id="6624918at2"/>
<comment type="catalytic activity">
    <reaction evidence="14">
        <text>(9Z)-octadecenoyl-CoA + H2O = (9Z)-octadecenoate + CoA + H(+)</text>
        <dbReference type="Rhea" id="RHEA:40139"/>
        <dbReference type="ChEBI" id="CHEBI:15377"/>
        <dbReference type="ChEBI" id="CHEBI:15378"/>
        <dbReference type="ChEBI" id="CHEBI:30823"/>
        <dbReference type="ChEBI" id="CHEBI:57287"/>
        <dbReference type="ChEBI" id="CHEBI:57387"/>
    </reaction>
    <physiologicalReaction direction="left-to-right" evidence="14">
        <dbReference type="Rhea" id="RHEA:40140"/>
    </physiologicalReaction>
</comment>
<evidence type="ECO:0000256" key="6">
    <source>
        <dbReference type="ARBA" id="ARBA00022703"/>
    </source>
</evidence>
<dbReference type="Pfam" id="PF03061">
    <property type="entry name" value="4HBT"/>
    <property type="match status" value="1"/>
</dbReference>
<evidence type="ECO:0000256" key="12">
    <source>
        <dbReference type="ARBA" id="ARBA00023273"/>
    </source>
</evidence>
<comment type="similarity">
    <text evidence="15">Belongs to the THEM4/THEM5 thioesterase family.</text>
</comment>
<dbReference type="InterPro" id="IPR029069">
    <property type="entry name" value="HotDog_dom_sf"/>
</dbReference>
<dbReference type="GO" id="GO:0005737">
    <property type="term" value="C:cytoplasm"/>
    <property type="evidence" value="ECO:0007669"/>
    <property type="project" value="UniProtKB-SubCell"/>
</dbReference>
<feature type="domain" description="Thioesterase" evidence="24">
    <location>
        <begin position="50"/>
        <end position="107"/>
    </location>
</feature>
<keyword evidence="8" id="KW-0276">Fatty acid metabolism</keyword>
<evidence type="ECO:0000256" key="5">
    <source>
        <dbReference type="ARBA" id="ARBA00022490"/>
    </source>
</evidence>
<dbReference type="SUPFAM" id="SSF54637">
    <property type="entry name" value="Thioesterase/thiol ester dehydrase-isomerase"/>
    <property type="match status" value="1"/>
</dbReference>
<dbReference type="Gene3D" id="3.10.129.10">
    <property type="entry name" value="Hotdog Thioesterase"/>
    <property type="match status" value="1"/>
</dbReference>
<dbReference type="InterPro" id="IPR006683">
    <property type="entry name" value="Thioestr_dom"/>
</dbReference>
<dbReference type="InterPro" id="IPR003736">
    <property type="entry name" value="PAAI_dom"/>
</dbReference>
<comment type="caution">
    <text evidence="25">The sequence shown here is derived from an EMBL/GenBank/DDBJ whole genome shotgun (WGS) entry which is preliminary data.</text>
</comment>
<keyword evidence="11" id="KW-0472">Membrane</keyword>
<evidence type="ECO:0000313" key="25">
    <source>
        <dbReference type="EMBL" id="PNI05787.1"/>
    </source>
</evidence>
<comment type="catalytic activity">
    <reaction evidence="20">
        <text>hexadecanoyl-CoA + H2O = hexadecanoate + CoA + H(+)</text>
        <dbReference type="Rhea" id="RHEA:16645"/>
        <dbReference type="ChEBI" id="CHEBI:7896"/>
        <dbReference type="ChEBI" id="CHEBI:15377"/>
        <dbReference type="ChEBI" id="CHEBI:15378"/>
        <dbReference type="ChEBI" id="CHEBI:57287"/>
        <dbReference type="ChEBI" id="CHEBI:57379"/>
        <dbReference type="EC" id="3.1.2.2"/>
    </reaction>
    <physiologicalReaction direction="left-to-right" evidence="20">
        <dbReference type="Rhea" id="RHEA:16646"/>
    </physiologicalReaction>
</comment>
<comment type="catalytic activity">
    <reaction evidence="22">
        <text>dodecanoyl-CoA + H2O = dodecanoate + CoA + H(+)</text>
        <dbReference type="Rhea" id="RHEA:30135"/>
        <dbReference type="ChEBI" id="CHEBI:15377"/>
        <dbReference type="ChEBI" id="CHEBI:15378"/>
        <dbReference type="ChEBI" id="CHEBI:18262"/>
        <dbReference type="ChEBI" id="CHEBI:57287"/>
        <dbReference type="ChEBI" id="CHEBI:57375"/>
    </reaction>
    <physiologicalReaction direction="left-to-right" evidence="22">
        <dbReference type="Rhea" id="RHEA:30136"/>
    </physiologicalReaction>
</comment>
<keyword evidence="7" id="KW-0378">Hydrolase</keyword>
<keyword evidence="12" id="KW-0966">Cell projection</keyword>
<dbReference type="PANTHER" id="PTHR12418">
    <property type="entry name" value="ACYL-COENZYME A THIOESTERASE THEM4"/>
    <property type="match status" value="1"/>
</dbReference>
<proteinExistence type="inferred from homology"/>
<evidence type="ECO:0000256" key="13">
    <source>
        <dbReference type="ARBA" id="ARBA00035852"/>
    </source>
</evidence>
<keyword evidence="4" id="KW-1003">Cell membrane</keyword>
<dbReference type="PANTHER" id="PTHR12418:SF19">
    <property type="entry name" value="ACYL-COENZYME A THIOESTERASE THEM4"/>
    <property type="match status" value="1"/>
</dbReference>
<evidence type="ECO:0000256" key="8">
    <source>
        <dbReference type="ARBA" id="ARBA00022832"/>
    </source>
</evidence>
<comment type="catalytic activity">
    <reaction evidence="19">
        <text>octanoyl-CoA + H2O = octanoate + CoA + H(+)</text>
        <dbReference type="Rhea" id="RHEA:30143"/>
        <dbReference type="ChEBI" id="CHEBI:15377"/>
        <dbReference type="ChEBI" id="CHEBI:15378"/>
        <dbReference type="ChEBI" id="CHEBI:25646"/>
        <dbReference type="ChEBI" id="CHEBI:57287"/>
        <dbReference type="ChEBI" id="CHEBI:57386"/>
    </reaction>
    <physiologicalReaction direction="left-to-right" evidence="19">
        <dbReference type="Rhea" id="RHEA:30144"/>
    </physiologicalReaction>
</comment>
<evidence type="ECO:0000256" key="10">
    <source>
        <dbReference type="ARBA" id="ARBA00023098"/>
    </source>
</evidence>
<dbReference type="EC" id="3.1.2.2" evidence="16"/>
<evidence type="ECO:0000256" key="16">
    <source>
        <dbReference type="ARBA" id="ARBA00038848"/>
    </source>
</evidence>
<dbReference type="EMBL" id="POSK01000003">
    <property type="protein sequence ID" value="PNI05787.1"/>
    <property type="molecule type" value="Genomic_DNA"/>
</dbReference>
<evidence type="ECO:0000256" key="3">
    <source>
        <dbReference type="ARBA" id="ARBA00004632"/>
    </source>
</evidence>
<dbReference type="Proteomes" id="UP000236449">
    <property type="component" value="Unassembled WGS sequence"/>
</dbReference>
<dbReference type="AlphaFoldDB" id="A0A2J8I5H6"/>
<evidence type="ECO:0000256" key="11">
    <source>
        <dbReference type="ARBA" id="ARBA00023136"/>
    </source>
</evidence>
<keyword evidence="9" id="KW-0809">Transit peptide</keyword>
<evidence type="ECO:0000256" key="23">
    <source>
        <dbReference type="ARBA" id="ARBA00048180"/>
    </source>
</evidence>
<organism evidence="25 26">
    <name type="scientific">Vibrio diazotrophicus</name>
    <dbReference type="NCBI Taxonomy" id="685"/>
    <lineage>
        <taxon>Bacteria</taxon>
        <taxon>Pseudomonadati</taxon>
        <taxon>Pseudomonadota</taxon>
        <taxon>Gammaproteobacteria</taxon>
        <taxon>Vibrionales</taxon>
        <taxon>Vibrionaceae</taxon>
        <taxon>Vibrio</taxon>
    </lineage>
</organism>
<evidence type="ECO:0000256" key="1">
    <source>
        <dbReference type="ARBA" id="ARBA00004170"/>
    </source>
</evidence>
<evidence type="ECO:0000256" key="20">
    <source>
        <dbReference type="ARBA" id="ARBA00047734"/>
    </source>
</evidence>
<keyword evidence="5" id="KW-0963">Cytoplasm</keyword>
<evidence type="ECO:0000256" key="22">
    <source>
        <dbReference type="ARBA" id="ARBA00048074"/>
    </source>
</evidence>
<dbReference type="GO" id="GO:0016289">
    <property type="term" value="F:acyl-CoA hydrolase activity"/>
    <property type="evidence" value="ECO:0007669"/>
    <property type="project" value="UniProtKB-ARBA"/>
</dbReference>
<evidence type="ECO:0000256" key="18">
    <source>
        <dbReference type="ARBA" id="ARBA00043210"/>
    </source>
</evidence>
<reference evidence="25 26" key="1">
    <citation type="submission" date="2018-01" db="EMBL/GenBank/DDBJ databases">
        <title>Draft genome sequences of six Vibrio diazotrophicus strains isolated from deep-sea sediments of the Baltic Sea.</title>
        <authorList>
            <person name="Castillo D."/>
            <person name="Vandieken V."/>
            <person name="Chiang O."/>
            <person name="Middelboe M."/>
        </authorList>
    </citation>
    <scope>NUCLEOTIDE SEQUENCE [LARGE SCALE GENOMIC DNA]</scope>
    <source>
        <strain evidence="25 26">60.27F</strain>
    </source>
</reference>
<evidence type="ECO:0000256" key="15">
    <source>
        <dbReference type="ARBA" id="ARBA00038456"/>
    </source>
</evidence>
<dbReference type="GeneID" id="94026438"/>
<comment type="catalytic activity">
    <reaction evidence="13">
        <text>(5Z,8Z,11Z,14Z)-eicosatetraenoyl-CoA + H2O = (5Z,8Z,11Z,14Z)-eicosatetraenoate + CoA + H(+)</text>
        <dbReference type="Rhea" id="RHEA:40151"/>
        <dbReference type="ChEBI" id="CHEBI:15377"/>
        <dbReference type="ChEBI" id="CHEBI:15378"/>
        <dbReference type="ChEBI" id="CHEBI:32395"/>
        <dbReference type="ChEBI" id="CHEBI:57287"/>
        <dbReference type="ChEBI" id="CHEBI:57368"/>
    </reaction>
    <physiologicalReaction direction="left-to-right" evidence="13">
        <dbReference type="Rhea" id="RHEA:40152"/>
    </physiologicalReaction>
</comment>
<keyword evidence="10" id="KW-0443">Lipid metabolism</keyword>
<evidence type="ECO:0000313" key="26">
    <source>
        <dbReference type="Proteomes" id="UP000236449"/>
    </source>
</evidence>
<comment type="subcellular location">
    <subcellularLocation>
        <location evidence="3">Cell projection</location>
        <location evidence="3">Ruffle membrane</location>
    </subcellularLocation>
    <subcellularLocation>
        <location evidence="2">Cytoplasm</location>
    </subcellularLocation>
    <subcellularLocation>
        <location evidence="1">Membrane</location>
        <topology evidence="1">Peripheral membrane protein</topology>
    </subcellularLocation>
</comment>
<accession>A0A2J8I5H6</accession>
<sequence length="139" mass="15440">MKHFHKSHVMCAVCGKEENNYYSLGAEFKVEEDHTVQSDFAVLPRHQGYFGLLHGGIASSLLDAAMTHCLLSQQITALTAQLDVRYHSPIKVGDQVKVVGELLTVKRGIYFLKAYLKVGQDTRVSANGKFIASKLAEHH</sequence>
<dbReference type="GO" id="GO:0016020">
    <property type="term" value="C:membrane"/>
    <property type="evidence" value="ECO:0007669"/>
    <property type="project" value="UniProtKB-SubCell"/>
</dbReference>
<dbReference type="CDD" id="cd03443">
    <property type="entry name" value="PaaI_thioesterase"/>
    <property type="match status" value="1"/>
</dbReference>
<dbReference type="InterPro" id="IPR052365">
    <property type="entry name" value="THEM4/THEM5_acyl-CoA_thioest"/>
</dbReference>
<evidence type="ECO:0000256" key="21">
    <source>
        <dbReference type="ARBA" id="ARBA00047969"/>
    </source>
</evidence>
<dbReference type="NCBIfam" id="TIGR00369">
    <property type="entry name" value="unchar_dom_1"/>
    <property type="match status" value="1"/>
</dbReference>
<evidence type="ECO:0000256" key="7">
    <source>
        <dbReference type="ARBA" id="ARBA00022801"/>
    </source>
</evidence>
<evidence type="ECO:0000256" key="14">
    <source>
        <dbReference type="ARBA" id="ARBA00037002"/>
    </source>
</evidence>
<evidence type="ECO:0000256" key="17">
    <source>
        <dbReference type="ARBA" id="ARBA00040123"/>
    </source>
</evidence>
<evidence type="ECO:0000256" key="9">
    <source>
        <dbReference type="ARBA" id="ARBA00022946"/>
    </source>
</evidence>
<keyword evidence="6" id="KW-0053">Apoptosis</keyword>
<name>A0A2J8I5H6_VIBDI</name>